<reference evidence="2" key="1">
    <citation type="submission" date="2020-09" db="EMBL/GenBank/DDBJ databases">
        <title>Novel species of Mucilaginibacter isolated from a glacier on the Tibetan Plateau.</title>
        <authorList>
            <person name="Liu Q."/>
            <person name="Xin Y.-H."/>
        </authorList>
    </citation>
    <scope>NUCLEOTIDE SEQUENCE</scope>
    <source>
        <strain evidence="2">ZB1P21</strain>
    </source>
</reference>
<feature type="chain" id="PRO_5037955061" description="DUF4919 domain-containing protein" evidence="1">
    <location>
        <begin position="19"/>
        <end position="219"/>
    </location>
</feature>
<evidence type="ECO:0000313" key="2">
    <source>
        <dbReference type="EMBL" id="MBD1392435.1"/>
    </source>
</evidence>
<gene>
    <name evidence="2" type="ORF">IDJ76_04925</name>
</gene>
<dbReference type="Proteomes" id="UP000619078">
    <property type="component" value="Unassembled WGS sequence"/>
</dbReference>
<keyword evidence="3" id="KW-1185">Reference proteome</keyword>
<dbReference type="EMBL" id="JACWMX010000002">
    <property type="protein sequence ID" value="MBD1392435.1"/>
    <property type="molecule type" value="Genomic_DNA"/>
</dbReference>
<organism evidence="2 3">
    <name type="scientific">Mucilaginibacter glaciei</name>
    <dbReference type="NCBI Taxonomy" id="2772109"/>
    <lineage>
        <taxon>Bacteria</taxon>
        <taxon>Pseudomonadati</taxon>
        <taxon>Bacteroidota</taxon>
        <taxon>Sphingobacteriia</taxon>
        <taxon>Sphingobacteriales</taxon>
        <taxon>Sphingobacteriaceae</taxon>
        <taxon>Mucilaginibacter</taxon>
    </lineage>
</organism>
<sequence length="219" mass="25508">MKYLLIPLFCLISFITNAQKHFDISLKKQMDSVMFLDQKYRDTLTWLMTPDKVAAITKKLGMSASNAINHYNKLQKNIDSANTNFVEGIFKQYGYPGKSLVGDSTSEAAWHIIQHSKRIDDYIPIIKKAAEEHELTFRLYAMMLDRYLMNKNQEQIYGSQMTMRTLKSTKINEWIVWPLKDPKRVNALRKKAGFKDTVEENAANLDVKYRVIKLDDIIM</sequence>
<evidence type="ECO:0000313" key="3">
    <source>
        <dbReference type="Proteomes" id="UP000619078"/>
    </source>
</evidence>
<name>A0A926NPT6_9SPHI</name>
<keyword evidence="1" id="KW-0732">Signal</keyword>
<dbReference type="AlphaFoldDB" id="A0A926NPT6"/>
<evidence type="ECO:0000256" key="1">
    <source>
        <dbReference type="SAM" id="SignalP"/>
    </source>
</evidence>
<protein>
    <recommendedName>
        <fullName evidence="4">DUF4919 domain-containing protein</fullName>
    </recommendedName>
</protein>
<evidence type="ECO:0008006" key="4">
    <source>
        <dbReference type="Google" id="ProtNLM"/>
    </source>
</evidence>
<dbReference type="Pfam" id="PF20329">
    <property type="entry name" value="DUF6624"/>
    <property type="match status" value="1"/>
</dbReference>
<comment type="caution">
    <text evidence="2">The sequence shown here is derived from an EMBL/GenBank/DDBJ whole genome shotgun (WGS) entry which is preliminary data.</text>
</comment>
<dbReference type="RefSeq" id="WP_317173952.1">
    <property type="nucleotide sequence ID" value="NZ_JACWMX010000002.1"/>
</dbReference>
<accession>A0A926NPT6</accession>
<dbReference type="InterPro" id="IPR046732">
    <property type="entry name" value="DUF6624"/>
</dbReference>
<proteinExistence type="predicted"/>
<feature type="signal peptide" evidence="1">
    <location>
        <begin position="1"/>
        <end position="18"/>
    </location>
</feature>